<keyword evidence="1" id="KW-0812">Transmembrane</keyword>
<organism evidence="2 3">
    <name type="scientific">Lottiidibacillus patelloidae</name>
    <dbReference type="NCBI Taxonomy" id="2670334"/>
    <lineage>
        <taxon>Bacteria</taxon>
        <taxon>Bacillati</taxon>
        <taxon>Bacillota</taxon>
        <taxon>Bacilli</taxon>
        <taxon>Bacillales</taxon>
        <taxon>Bacillaceae</taxon>
        <taxon>Lottiidibacillus</taxon>
    </lineage>
</organism>
<feature type="transmembrane region" description="Helical" evidence="1">
    <location>
        <begin position="106"/>
        <end position="123"/>
    </location>
</feature>
<accession>A0A263BVZ4</accession>
<feature type="transmembrane region" description="Helical" evidence="1">
    <location>
        <begin position="57"/>
        <end position="77"/>
    </location>
</feature>
<keyword evidence="1" id="KW-1133">Transmembrane helix</keyword>
<name>A0A263BVZ4_9BACI</name>
<keyword evidence="1" id="KW-0472">Membrane</keyword>
<dbReference type="AlphaFoldDB" id="A0A263BVZ4"/>
<evidence type="ECO:0000256" key="1">
    <source>
        <dbReference type="SAM" id="Phobius"/>
    </source>
</evidence>
<dbReference type="Proteomes" id="UP000217083">
    <property type="component" value="Unassembled WGS sequence"/>
</dbReference>
<dbReference type="RefSeq" id="WP_094923137.1">
    <property type="nucleotide sequence ID" value="NZ_NPIA01000002.1"/>
</dbReference>
<evidence type="ECO:0000313" key="3">
    <source>
        <dbReference type="Proteomes" id="UP000217083"/>
    </source>
</evidence>
<sequence>MKKQNVFTGMLLIGLGLFFVLREFPFMTSAIFRWPTYILIIGIALFGQASKSKDSSLLFPATVISLLGVHYHGTYLVEAWPTHWSMFPLIVAIAFFVLFQKTRTGFFSGLLFFLVAAIGFLYHNGTGTSDNFLYLLNRYWAVLFLIVGAISLVRNKAY</sequence>
<reference evidence="2 3" key="2">
    <citation type="submission" date="2017-09" db="EMBL/GenBank/DDBJ databases">
        <title>Bacillus patelloidae sp. nov., isolated from the intestinal tract of a marine limpet.</title>
        <authorList>
            <person name="Liu R."/>
            <person name="Dong C."/>
            <person name="Shao Z."/>
        </authorList>
    </citation>
    <scope>NUCLEOTIDE SEQUENCE [LARGE SCALE GENOMIC DNA]</scope>
    <source>
        <strain evidence="2 3">SA5d-4</strain>
    </source>
</reference>
<evidence type="ECO:0000313" key="2">
    <source>
        <dbReference type="EMBL" id="OZM57885.1"/>
    </source>
</evidence>
<dbReference type="EMBL" id="NPIA01000002">
    <property type="protein sequence ID" value="OZM57885.1"/>
    <property type="molecule type" value="Genomic_DNA"/>
</dbReference>
<proteinExistence type="predicted"/>
<feature type="transmembrane region" description="Helical" evidence="1">
    <location>
        <begin position="32"/>
        <end position="50"/>
    </location>
</feature>
<reference evidence="3" key="1">
    <citation type="submission" date="2017-08" db="EMBL/GenBank/DDBJ databases">
        <authorList>
            <person name="Huang Z."/>
        </authorList>
    </citation>
    <scope>NUCLEOTIDE SEQUENCE [LARGE SCALE GENOMIC DNA]</scope>
    <source>
        <strain evidence="3">SA5d-4</strain>
    </source>
</reference>
<keyword evidence="3" id="KW-1185">Reference proteome</keyword>
<protein>
    <recommendedName>
        <fullName evidence="4">DUF5668 domain-containing protein</fullName>
    </recommendedName>
</protein>
<feature type="transmembrane region" description="Helical" evidence="1">
    <location>
        <begin position="135"/>
        <end position="153"/>
    </location>
</feature>
<evidence type="ECO:0008006" key="4">
    <source>
        <dbReference type="Google" id="ProtNLM"/>
    </source>
</evidence>
<comment type="caution">
    <text evidence="2">The sequence shown here is derived from an EMBL/GenBank/DDBJ whole genome shotgun (WGS) entry which is preliminary data.</text>
</comment>
<feature type="transmembrane region" description="Helical" evidence="1">
    <location>
        <begin position="83"/>
        <end position="99"/>
    </location>
</feature>
<gene>
    <name evidence="2" type="ORF">CIB95_05880</name>
</gene>